<dbReference type="InterPro" id="IPR006683">
    <property type="entry name" value="Thioestr_dom"/>
</dbReference>
<dbReference type="PANTHER" id="PTHR21660:SF1">
    <property type="entry name" value="ACYL-COENZYME A THIOESTERASE 13"/>
    <property type="match status" value="1"/>
</dbReference>
<dbReference type="Pfam" id="PF03061">
    <property type="entry name" value="4HBT"/>
    <property type="match status" value="1"/>
</dbReference>
<evidence type="ECO:0000259" key="3">
    <source>
        <dbReference type="Pfam" id="PF03061"/>
    </source>
</evidence>
<dbReference type="AlphaFoldDB" id="A0A0G4I8N8"/>
<organism evidence="4">
    <name type="scientific">Chromera velia CCMP2878</name>
    <dbReference type="NCBI Taxonomy" id="1169474"/>
    <lineage>
        <taxon>Eukaryota</taxon>
        <taxon>Sar</taxon>
        <taxon>Alveolata</taxon>
        <taxon>Colpodellida</taxon>
        <taxon>Chromeraceae</taxon>
        <taxon>Chromera</taxon>
    </lineage>
</organism>
<comment type="similarity">
    <text evidence="1">Belongs to the thioesterase PaaI family.</text>
</comment>
<dbReference type="NCBIfam" id="TIGR00369">
    <property type="entry name" value="unchar_dom_1"/>
    <property type="match status" value="1"/>
</dbReference>
<evidence type="ECO:0000256" key="2">
    <source>
        <dbReference type="ARBA" id="ARBA00022801"/>
    </source>
</evidence>
<dbReference type="SUPFAM" id="SSF54637">
    <property type="entry name" value="Thioesterase/thiol ester dehydrase-isomerase"/>
    <property type="match status" value="1"/>
</dbReference>
<dbReference type="Gene3D" id="3.10.129.10">
    <property type="entry name" value="Hotdog Thioesterase"/>
    <property type="match status" value="1"/>
</dbReference>
<dbReference type="EMBL" id="CDMZ01005701">
    <property type="protein sequence ID" value="CEM53506.1"/>
    <property type="molecule type" value="Genomic_DNA"/>
</dbReference>
<accession>A0A0G4I8N8</accession>
<keyword evidence="2" id="KW-0378">Hydrolase</keyword>
<reference evidence="4" key="1">
    <citation type="submission" date="2014-11" db="EMBL/GenBank/DDBJ databases">
        <authorList>
            <person name="Otto D Thomas"/>
            <person name="Naeem Raeece"/>
        </authorList>
    </citation>
    <scope>NUCLEOTIDE SEQUENCE</scope>
</reference>
<protein>
    <recommendedName>
        <fullName evidence="3">Thioesterase domain-containing protein</fullName>
    </recommendedName>
</protein>
<name>A0A0G4I8N8_9ALVE</name>
<gene>
    <name evidence="4" type="ORF">Cvel_12013</name>
</gene>
<evidence type="ECO:0000313" key="4">
    <source>
        <dbReference type="EMBL" id="CEM53506.1"/>
    </source>
</evidence>
<dbReference type="VEuPathDB" id="CryptoDB:Cvel_12013"/>
<dbReference type="GO" id="GO:0047617">
    <property type="term" value="F:fatty acyl-CoA hydrolase activity"/>
    <property type="evidence" value="ECO:0007669"/>
    <property type="project" value="InterPro"/>
</dbReference>
<sequence length="173" mass="18907">MASSLLAQNLKNKLSKVVQRALLISVKRNAFDVNSFQGLEVERVSETGHKAQFSLEVTQEMCHFGGFMHSGMLTALFCNTSSLHSTCLDEAERKAFTTDVNMTFVKPSGVGEGLAVHSEILKLGQKLCIADGRIINHHGDLIAAGRHTMLFTGEPGKGIQFEETEVSHGLDYL</sequence>
<dbReference type="InterPro" id="IPR003736">
    <property type="entry name" value="PAAI_dom"/>
</dbReference>
<evidence type="ECO:0000256" key="1">
    <source>
        <dbReference type="ARBA" id="ARBA00008324"/>
    </source>
</evidence>
<dbReference type="InterPro" id="IPR039298">
    <property type="entry name" value="ACOT13"/>
</dbReference>
<feature type="domain" description="Thioesterase" evidence="3">
    <location>
        <begin position="65"/>
        <end position="142"/>
    </location>
</feature>
<proteinExistence type="inferred from homology"/>
<dbReference type="CDD" id="cd03443">
    <property type="entry name" value="PaaI_thioesterase"/>
    <property type="match status" value="1"/>
</dbReference>
<dbReference type="InterPro" id="IPR029069">
    <property type="entry name" value="HotDog_dom_sf"/>
</dbReference>
<dbReference type="PANTHER" id="PTHR21660">
    <property type="entry name" value="THIOESTERASE SUPERFAMILY MEMBER-RELATED"/>
    <property type="match status" value="1"/>
</dbReference>